<dbReference type="Pfam" id="PF04571">
    <property type="entry name" value="Lipin_N"/>
    <property type="match status" value="1"/>
</dbReference>
<dbReference type="EC" id="3.1.3.4" evidence="4"/>
<dbReference type="GO" id="GO:0032869">
    <property type="term" value="P:cellular response to insulin stimulus"/>
    <property type="evidence" value="ECO:0007669"/>
    <property type="project" value="TreeGrafter"/>
</dbReference>
<dbReference type="PANTHER" id="PTHR12181">
    <property type="entry name" value="LIPIN"/>
    <property type="match status" value="1"/>
</dbReference>
<feature type="compositionally biased region" description="Polar residues" evidence="6">
    <location>
        <begin position="259"/>
        <end position="269"/>
    </location>
</feature>
<accession>A0A4W6F3A3</accession>
<evidence type="ECO:0000256" key="4">
    <source>
        <dbReference type="ARBA" id="ARBA00012638"/>
    </source>
</evidence>
<evidence type="ECO:0000256" key="5">
    <source>
        <dbReference type="ARBA" id="ARBA00022801"/>
    </source>
</evidence>
<comment type="similarity">
    <text evidence="3">Belongs to the lipin family.</text>
</comment>
<dbReference type="PANTHER" id="PTHR12181:SF11">
    <property type="entry name" value="PHOSPHATIDATE PHOSPHATASE LPIN2"/>
    <property type="match status" value="1"/>
</dbReference>
<dbReference type="Proteomes" id="UP000314980">
    <property type="component" value="Unassembled WGS sequence"/>
</dbReference>
<reference evidence="8" key="3">
    <citation type="submission" date="2025-09" db="UniProtKB">
        <authorList>
            <consortium name="Ensembl"/>
        </authorList>
    </citation>
    <scope>IDENTIFICATION</scope>
</reference>
<dbReference type="GO" id="GO:0009062">
    <property type="term" value="P:fatty acid catabolic process"/>
    <property type="evidence" value="ECO:0007669"/>
    <property type="project" value="TreeGrafter"/>
</dbReference>
<feature type="region of interest" description="Disordered" evidence="6">
    <location>
        <begin position="397"/>
        <end position="435"/>
    </location>
</feature>
<keyword evidence="9" id="KW-1185">Reference proteome</keyword>
<dbReference type="InterPro" id="IPR031315">
    <property type="entry name" value="LNS2/PITP"/>
</dbReference>
<dbReference type="GO" id="GO:0019432">
    <property type="term" value="P:triglyceride biosynthetic process"/>
    <property type="evidence" value="ECO:0007669"/>
    <property type="project" value="TreeGrafter"/>
</dbReference>
<dbReference type="GO" id="GO:0005634">
    <property type="term" value="C:nucleus"/>
    <property type="evidence" value="ECO:0007669"/>
    <property type="project" value="TreeGrafter"/>
</dbReference>
<evidence type="ECO:0000313" key="8">
    <source>
        <dbReference type="Ensembl" id="ENSLCAP00010044582.1"/>
    </source>
</evidence>
<dbReference type="SUPFAM" id="SSF56784">
    <property type="entry name" value="HAD-like"/>
    <property type="match status" value="1"/>
</dbReference>
<comment type="cofactor">
    <cofactor evidence="2">
        <name>Mg(2+)</name>
        <dbReference type="ChEBI" id="CHEBI:18420"/>
    </cofactor>
</comment>
<evidence type="ECO:0000256" key="1">
    <source>
        <dbReference type="ARBA" id="ARBA00001180"/>
    </source>
</evidence>
<feature type="domain" description="LNS2/PITP" evidence="7">
    <location>
        <begin position="485"/>
        <end position="641"/>
    </location>
</feature>
<keyword evidence="5" id="KW-0378">Hydrolase</keyword>
<reference evidence="9" key="1">
    <citation type="submission" date="2015-09" db="EMBL/GenBank/DDBJ databases">
        <authorList>
            <person name="Sai Rama Sridatta P."/>
        </authorList>
    </citation>
    <scope>NUCLEOTIDE SEQUENCE [LARGE SCALE GENOMIC DNA]</scope>
</reference>
<dbReference type="InterPro" id="IPR031703">
    <property type="entry name" value="Lipin_mid"/>
</dbReference>
<dbReference type="GO" id="GO:0005829">
    <property type="term" value="C:cytosol"/>
    <property type="evidence" value="ECO:0007669"/>
    <property type="project" value="TreeGrafter"/>
</dbReference>
<dbReference type="AlphaFoldDB" id="A0A4W6F3A3"/>
<dbReference type="GO" id="GO:0008195">
    <property type="term" value="F:phosphatidate phosphatase activity"/>
    <property type="evidence" value="ECO:0007669"/>
    <property type="project" value="UniProtKB-EC"/>
</dbReference>
<name>A0A4W6F3A3_LATCA</name>
<dbReference type="Pfam" id="PF08235">
    <property type="entry name" value="LNS2"/>
    <property type="match status" value="1"/>
</dbReference>
<organism evidence="8 9">
    <name type="scientific">Lates calcarifer</name>
    <name type="common">Barramundi</name>
    <name type="synonym">Holocentrus calcarifer</name>
    <dbReference type="NCBI Taxonomy" id="8187"/>
    <lineage>
        <taxon>Eukaryota</taxon>
        <taxon>Metazoa</taxon>
        <taxon>Chordata</taxon>
        <taxon>Craniata</taxon>
        <taxon>Vertebrata</taxon>
        <taxon>Euteleostomi</taxon>
        <taxon>Actinopterygii</taxon>
        <taxon>Neopterygii</taxon>
        <taxon>Teleostei</taxon>
        <taxon>Neoteleostei</taxon>
        <taxon>Acanthomorphata</taxon>
        <taxon>Carangaria</taxon>
        <taxon>Carangaria incertae sedis</taxon>
        <taxon>Centropomidae</taxon>
        <taxon>Lates</taxon>
    </lineage>
</organism>
<dbReference type="InterPro" id="IPR007651">
    <property type="entry name" value="Lipin_N"/>
</dbReference>
<evidence type="ECO:0000259" key="7">
    <source>
        <dbReference type="SMART" id="SM00775"/>
    </source>
</evidence>
<gene>
    <name evidence="8" type="primary">LPIN2</name>
</gene>
<dbReference type="GO" id="GO:0005789">
    <property type="term" value="C:endoplasmic reticulum membrane"/>
    <property type="evidence" value="ECO:0007669"/>
    <property type="project" value="TreeGrafter"/>
</dbReference>
<feature type="compositionally biased region" description="Polar residues" evidence="6">
    <location>
        <begin position="163"/>
        <end position="176"/>
    </location>
</feature>
<evidence type="ECO:0000256" key="2">
    <source>
        <dbReference type="ARBA" id="ARBA00001946"/>
    </source>
</evidence>
<comment type="catalytic activity">
    <reaction evidence="1">
        <text>a 1,2-diacyl-sn-glycero-3-phosphate + H2O = a 1,2-diacyl-sn-glycerol + phosphate</text>
        <dbReference type="Rhea" id="RHEA:27429"/>
        <dbReference type="ChEBI" id="CHEBI:15377"/>
        <dbReference type="ChEBI" id="CHEBI:17815"/>
        <dbReference type="ChEBI" id="CHEBI:43474"/>
        <dbReference type="ChEBI" id="CHEBI:58608"/>
        <dbReference type="EC" id="3.1.3.4"/>
    </reaction>
    <physiologicalReaction direction="left-to-right" evidence="1">
        <dbReference type="Rhea" id="RHEA:27430"/>
    </physiologicalReaction>
</comment>
<dbReference type="GO" id="GO:0003713">
    <property type="term" value="F:transcription coactivator activity"/>
    <property type="evidence" value="ECO:0007669"/>
    <property type="project" value="TreeGrafter"/>
</dbReference>
<evidence type="ECO:0000256" key="6">
    <source>
        <dbReference type="SAM" id="MobiDB-lite"/>
    </source>
</evidence>
<dbReference type="InterPro" id="IPR023214">
    <property type="entry name" value="HAD_sf"/>
</dbReference>
<dbReference type="Ensembl" id="ENSLCAT00010045686.1">
    <property type="protein sequence ID" value="ENSLCAP00010044582.1"/>
    <property type="gene ID" value="ENSLCAG00010020684.1"/>
</dbReference>
<dbReference type="Pfam" id="PF16876">
    <property type="entry name" value="Lipin_mid"/>
    <property type="match status" value="1"/>
</dbReference>
<reference evidence="8" key="2">
    <citation type="submission" date="2025-08" db="UniProtKB">
        <authorList>
            <consortium name="Ensembl"/>
        </authorList>
    </citation>
    <scope>IDENTIFICATION</scope>
</reference>
<dbReference type="InterPro" id="IPR036412">
    <property type="entry name" value="HAD-like_sf"/>
</dbReference>
<evidence type="ECO:0000256" key="3">
    <source>
        <dbReference type="ARBA" id="ARBA00005476"/>
    </source>
</evidence>
<protein>
    <recommendedName>
        <fullName evidence="4">phosphatidate phosphatase</fullName>
        <ecNumber evidence="4">3.1.3.4</ecNumber>
    </recommendedName>
</protein>
<dbReference type="GeneTree" id="ENSGT00940000156313"/>
<dbReference type="InterPro" id="IPR026058">
    <property type="entry name" value="LIPIN"/>
</dbReference>
<dbReference type="GO" id="GO:0045944">
    <property type="term" value="P:positive regulation of transcription by RNA polymerase II"/>
    <property type="evidence" value="ECO:0007669"/>
    <property type="project" value="TreeGrafter"/>
</dbReference>
<feature type="region of interest" description="Disordered" evidence="6">
    <location>
        <begin position="161"/>
        <end position="181"/>
    </location>
</feature>
<dbReference type="InterPro" id="IPR013209">
    <property type="entry name" value="LNS2"/>
</dbReference>
<sequence length="695" mass="77461">MNYVGQLAGQVLVTVKELYKGINQATLSGCIDVVVVRQRDGTYQCSPFHVRFGKLGVLRSKEKVIDIEVNGEPVDLHMKLGDNGEAFFVQESEQQNVSISLTTQMNELEKKDGVSSVCTIVKPEPRTPITTVTLVTPLTSVSTITSLTPVSPTEPLDVLPLNVATSTPSNNQQSDSPSKKKGELGLFLSQDFFAVTDHESSLSDTVLLDAGVPKRSQHQGPEDIYLDDLNVLEPDVAARYFPKSESEAATKHWMDSEMRSGSQSPQSVGSAAADSGTECLSDSASDLPDVTLSLCGGLTENAEISKERFMEHIITYHEFAENPAIIDNPNLVVKIGNRYYNWTLAAPLILSLQAFQKNLPKATEEAWVKEKMPKKSGRWWFWRKRADSTIKQVWACDQKSGDSSSDEEAKEVSAASCQERLQPVDGQHHPSPHTYRKSLRLSSDQIASLKLKEGPNDVTFSITTQYQGTCRCEGTIYLWNWDDKVIISDIDGTITKSDVFGQILPQLGKDWTHQGIAKLYHSVAENGYKFLYCSARAIGMADMTRGYLQWVNDGGTILPRGPLMLSPSSLFSAFHREVIEKKPEIFKIECLTDIKNLFQHNKQPFYAAFGNRANDVFAYKEVGVPVCRIFTVNPKGELIQEQTKGNKSSYGRLSELVEHVFPLLSKEQNEAFVMPEYSSFCYWRQPIPDINPDED</sequence>
<proteinExistence type="inferred from homology"/>
<feature type="region of interest" description="Disordered" evidence="6">
    <location>
        <begin position="253"/>
        <end position="280"/>
    </location>
</feature>
<dbReference type="Gene3D" id="3.40.50.1000">
    <property type="entry name" value="HAD superfamily/HAD-like"/>
    <property type="match status" value="1"/>
</dbReference>
<evidence type="ECO:0000313" key="9">
    <source>
        <dbReference type="Proteomes" id="UP000314980"/>
    </source>
</evidence>
<dbReference type="SMART" id="SM00775">
    <property type="entry name" value="LNS2"/>
    <property type="match status" value="1"/>
</dbReference>